<feature type="repeat" description="PPR" evidence="2">
    <location>
        <begin position="91"/>
        <end position="125"/>
    </location>
</feature>
<gene>
    <name evidence="3" type="ORF">KK1_022284</name>
</gene>
<dbReference type="InterPro" id="IPR051222">
    <property type="entry name" value="PPR/CCM1_RNA-binding"/>
</dbReference>
<feature type="repeat" description="PPR" evidence="2">
    <location>
        <begin position="237"/>
        <end position="271"/>
    </location>
</feature>
<dbReference type="PANTHER" id="PTHR47942">
    <property type="entry name" value="TETRATRICOPEPTIDE REPEAT (TPR)-LIKE SUPERFAMILY PROTEIN-RELATED"/>
    <property type="match status" value="1"/>
</dbReference>
<dbReference type="OMA" id="ICPSIHW"/>
<name>A0A151TNS7_CAJCA</name>
<evidence type="ECO:0000256" key="2">
    <source>
        <dbReference type="PROSITE-ProRule" id="PRU00708"/>
    </source>
</evidence>
<dbReference type="InterPro" id="IPR011990">
    <property type="entry name" value="TPR-like_helical_dom_sf"/>
</dbReference>
<evidence type="ECO:0000256" key="1">
    <source>
        <dbReference type="ARBA" id="ARBA00022737"/>
    </source>
</evidence>
<dbReference type="SUPFAM" id="SSF81901">
    <property type="entry name" value="HCP-like"/>
    <property type="match status" value="1"/>
</dbReference>
<keyword evidence="1" id="KW-0677">Repeat</keyword>
<dbReference type="InterPro" id="IPR002885">
    <property type="entry name" value="PPR_rpt"/>
</dbReference>
<dbReference type="Gene3D" id="1.25.40.10">
    <property type="entry name" value="Tetratricopeptide repeat domain"/>
    <property type="match status" value="4"/>
</dbReference>
<feature type="repeat" description="PPR" evidence="2">
    <location>
        <begin position="57"/>
        <end position="87"/>
    </location>
</feature>
<accession>A0A151TNS7</accession>
<feature type="repeat" description="PPR" evidence="2">
    <location>
        <begin position="22"/>
        <end position="56"/>
    </location>
</feature>
<dbReference type="STRING" id="3821.A0A151TNS7"/>
<dbReference type="PROSITE" id="PS51375">
    <property type="entry name" value="PPR"/>
    <property type="match status" value="7"/>
</dbReference>
<sequence length="349" mass="40047">MRDYNSAWALLSRMRSLRHGPTPRTFAILAEHYVSAGKPHRAVNLFLSMQDYGCRLDLHSFNTILDILCKSKRVEMVHDLFKTLRNKFNADSVSYNIIANGYCIVKRTPMALQVLKEMVERGISPTMVTYNTMLKGYFRNKQLKEAWEFYLEMKKRKCEIDVVTYTTMIHGLVLRVLCKKESVESAMVVFEEMVREGLCVPNVTTYNIVIIGLCHVGDMERALGFMGRMEEHGLRASVQTYNVLIRYFCDAGEIEKGLEVFGKMGGGECLPNLDSYNVLICAMFVKKKSEDLVVAGKLLMEMIDRGFLPRKFTFNRVLNGLVLTGNQEFAKEILRKQSKCGRVVRRLKL</sequence>
<dbReference type="Gramene" id="C.cajan_21643.t">
    <property type="protein sequence ID" value="C.cajan_21643.t"/>
    <property type="gene ID" value="C.cajan_21643"/>
</dbReference>
<dbReference type="PANTHER" id="PTHR47942:SF16">
    <property type="entry name" value="PENTATRICOPEPTIDE REPEAT DOMAIN CONTAINING PROTEIN-RELATED"/>
    <property type="match status" value="1"/>
</dbReference>
<feature type="repeat" description="PPR" evidence="2">
    <location>
        <begin position="126"/>
        <end position="160"/>
    </location>
</feature>
<protein>
    <submittedName>
        <fullName evidence="3">Uncharacterized protein</fullName>
    </submittedName>
</protein>
<dbReference type="NCBIfam" id="TIGR00756">
    <property type="entry name" value="PPR"/>
    <property type="match status" value="7"/>
</dbReference>
<dbReference type="Pfam" id="PF01535">
    <property type="entry name" value="PPR"/>
    <property type="match status" value="4"/>
</dbReference>
<evidence type="ECO:0000313" key="3">
    <source>
        <dbReference type="EMBL" id="KYP68646.1"/>
    </source>
</evidence>
<keyword evidence="4" id="KW-1185">Reference proteome</keyword>
<reference evidence="3 4" key="1">
    <citation type="journal article" date="2012" name="Nat. Biotechnol.">
        <title>Draft genome sequence of pigeonpea (Cajanus cajan), an orphan legume crop of resource-poor farmers.</title>
        <authorList>
            <person name="Varshney R.K."/>
            <person name="Chen W."/>
            <person name="Li Y."/>
            <person name="Bharti A.K."/>
            <person name="Saxena R.K."/>
            <person name="Schlueter J.A."/>
            <person name="Donoghue M.T."/>
            <person name="Azam S."/>
            <person name="Fan G."/>
            <person name="Whaley A.M."/>
            <person name="Farmer A.D."/>
            <person name="Sheridan J."/>
            <person name="Iwata A."/>
            <person name="Tuteja R."/>
            <person name="Penmetsa R.V."/>
            <person name="Wu W."/>
            <person name="Upadhyaya H.D."/>
            <person name="Yang S.P."/>
            <person name="Shah T."/>
            <person name="Saxena K.B."/>
            <person name="Michael T."/>
            <person name="McCombie W.R."/>
            <person name="Yang B."/>
            <person name="Zhang G."/>
            <person name="Yang H."/>
            <person name="Wang J."/>
            <person name="Spillane C."/>
            <person name="Cook D.R."/>
            <person name="May G.D."/>
            <person name="Xu X."/>
            <person name="Jackson S.A."/>
        </authorList>
    </citation>
    <scope>NUCLEOTIDE SEQUENCE [LARGE SCALE GENOMIC DNA]</scope>
    <source>
        <strain evidence="4">cv. Asha</strain>
    </source>
</reference>
<evidence type="ECO:0000313" key="4">
    <source>
        <dbReference type="Proteomes" id="UP000075243"/>
    </source>
</evidence>
<feature type="repeat" description="PPR" evidence="2">
    <location>
        <begin position="161"/>
        <end position="200"/>
    </location>
</feature>
<proteinExistence type="predicted"/>
<feature type="repeat" description="PPR" evidence="2">
    <location>
        <begin position="202"/>
        <end position="236"/>
    </location>
</feature>
<dbReference type="EMBL" id="CM003606">
    <property type="protein sequence ID" value="KYP68646.1"/>
    <property type="molecule type" value="Genomic_DNA"/>
</dbReference>
<dbReference type="Pfam" id="PF13041">
    <property type="entry name" value="PPR_2"/>
    <property type="match status" value="2"/>
</dbReference>
<organism evidence="3 4">
    <name type="scientific">Cajanus cajan</name>
    <name type="common">Pigeon pea</name>
    <name type="synonym">Cajanus indicus</name>
    <dbReference type="NCBI Taxonomy" id="3821"/>
    <lineage>
        <taxon>Eukaryota</taxon>
        <taxon>Viridiplantae</taxon>
        <taxon>Streptophyta</taxon>
        <taxon>Embryophyta</taxon>
        <taxon>Tracheophyta</taxon>
        <taxon>Spermatophyta</taxon>
        <taxon>Magnoliopsida</taxon>
        <taxon>eudicotyledons</taxon>
        <taxon>Gunneridae</taxon>
        <taxon>Pentapetalae</taxon>
        <taxon>rosids</taxon>
        <taxon>fabids</taxon>
        <taxon>Fabales</taxon>
        <taxon>Fabaceae</taxon>
        <taxon>Papilionoideae</taxon>
        <taxon>50 kb inversion clade</taxon>
        <taxon>NPAAA clade</taxon>
        <taxon>indigoferoid/millettioid clade</taxon>
        <taxon>Phaseoleae</taxon>
        <taxon>Cajanus</taxon>
    </lineage>
</organism>
<dbReference type="Proteomes" id="UP000075243">
    <property type="component" value="Chromosome 4"/>
</dbReference>
<dbReference type="AlphaFoldDB" id="A0A151TNS7"/>